<dbReference type="HOGENOM" id="CLU_150554_1_0_5"/>
<dbReference type="PANTHER" id="PTHR40516">
    <property type="entry name" value="ANTITOXIN CHPS-RELATED"/>
    <property type="match status" value="1"/>
</dbReference>
<dbReference type="EMBL" id="CP000927">
    <property type="protein sequence ID" value="ABZ73024.1"/>
    <property type="molecule type" value="Genomic_DNA"/>
</dbReference>
<accession>B0SVY0</accession>
<evidence type="ECO:0000313" key="3">
    <source>
        <dbReference type="EMBL" id="ABZ73024.1"/>
    </source>
</evidence>
<dbReference type="Pfam" id="PF04014">
    <property type="entry name" value="MazE_antitoxin"/>
    <property type="match status" value="1"/>
</dbReference>
<dbReference type="InterPro" id="IPR007159">
    <property type="entry name" value="SpoVT-AbrB_dom"/>
</dbReference>
<dbReference type="SMART" id="SM00966">
    <property type="entry name" value="SpoVT_AbrB"/>
    <property type="match status" value="1"/>
</dbReference>
<dbReference type="SUPFAM" id="SSF89447">
    <property type="entry name" value="AbrB/MazE/MraZ-like"/>
    <property type="match status" value="1"/>
</dbReference>
<dbReference type="Gene3D" id="2.10.260.10">
    <property type="match status" value="1"/>
</dbReference>
<dbReference type="STRING" id="366602.Caul_3899"/>
<name>B0SVY0_CAUSK</name>
<evidence type="ECO:0000256" key="1">
    <source>
        <dbReference type="PROSITE-ProRule" id="PRU01076"/>
    </source>
</evidence>
<dbReference type="GO" id="GO:0097351">
    <property type="term" value="F:toxin sequestering activity"/>
    <property type="evidence" value="ECO:0007669"/>
    <property type="project" value="InterPro"/>
</dbReference>
<sequence>MRRGGPTVQVLIKKWGNSASVRIPATVMAAASLSVDQAVEVREENGRIVIEPIRAPAYALEDLLADMTPANFPDEEGFGPPVGEEAW</sequence>
<evidence type="ECO:0000259" key="2">
    <source>
        <dbReference type="PROSITE" id="PS51740"/>
    </source>
</evidence>
<proteinExistence type="predicted"/>
<dbReference type="PROSITE" id="PS51740">
    <property type="entry name" value="SPOVT_ABRB"/>
    <property type="match status" value="1"/>
</dbReference>
<dbReference type="PANTHER" id="PTHR40516:SF1">
    <property type="entry name" value="ANTITOXIN CHPS-RELATED"/>
    <property type="match status" value="1"/>
</dbReference>
<keyword evidence="1" id="KW-0238">DNA-binding</keyword>
<dbReference type="InterPro" id="IPR039052">
    <property type="entry name" value="Antitox_PemI-like"/>
</dbReference>
<gene>
    <name evidence="3" type="ordered locus">Caul_3899</name>
</gene>
<protein>
    <submittedName>
        <fullName evidence="3">Transcriptional regulator/antitoxin, MazE</fullName>
    </submittedName>
</protein>
<dbReference type="KEGG" id="cak:Caul_3899"/>
<reference evidence="3" key="1">
    <citation type="submission" date="2008-01" db="EMBL/GenBank/DDBJ databases">
        <title>Complete sequence of chromosome of Caulobacter sp. K31.</title>
        <authorList>
            <consortium name="US DOE Joint Genome Institute"/>
            <person name="Copeland A."/>
            <person name="Lucas S."/>
            <person name="Lapidus A."/>
            <person name="Barry K."/>
            <person name="Glavina del Rio T."/>
            <person name="Dalin E."/>
            <person name="Tice H."/>
            <person name="Pitluck S."/>
            <person name="Bruce D."/>
            <person name="Goodwin L."/>
            <person name="Thompson L.S."/>
            <person name="Brettin T."/>
            <person name="Detter J.C."/>
            <person name="Han C."/>
            <person name="Schmutz J."/>
            <person name="Larimer F."/>
            <person name="Land M."/>
            <person name="Hauser L."/>
            <person name="Kyrpides N."/>
            <person name="Kim E."/>
            <person name="Stephens C."/>
            <person name="Richardson P."/>
        </authorList>
    </citation>
    <scope>NUCLEOTIDE SEQUENCE [LARGE SCALE GENOMIC DNA]</scope>
    <source>
        <strain evidence="3">K31</strain>
    </source>
</reference>
<feature type="domain" description="SpoVT-AbrB" evidence="2">
    <location>
        <begin position="10"/>
        <end position="55"/>
    </location>
</feature>
<dbReference type="GO" id="GO:0003677">
    <property type="term" value="F:DNA binding"/>
    <property type="evidence" value="ECO:0007669"/>
    <property type="project" value="UniProtKB-UniRule"/>
</dbReference>
<organism evidence="3">
    <name type="scientific">Caulobacter sp. (strain K31)</name>
    <dbReference type="NCBI Taxonomy" id="366602"/>
    <lineage>
        <taxon>Bacteria</taxon>
        <taxon>Pseudomonadati</taxon>
        <taxon>Pseudomonadota</taxon>
        <taxon>Alphaproteobacteria</taxon>
        <taxon>Caulobacterales</taxon>
        <taxon>Caulobacteraceae</taxon>
        <taxon>Caulobacter</taxon>
    </lineage>
</organism>
<dbReference type="InterPro" id="IPR037914">
    <property type="entry name" value="SpoVT-AbrB_sf"/>
</dbReference>
<dbReference type="eggNOG" id="COG2336">
    <property type="taxonomic scope" value="Bacteria"/>
</dbReference>
<dbReference type="AlphaFoldDB" id="B0SVY0"/>